<dbReference type="Pfam" id="PF19528">
    <property type="entry name" value="DUF6056"/>
    <property type="match status" value="1"/>
</dbReference>
<dbReference type="PROSITE" id="PS51257">
    <property type="entry name" value="PROKAR_LIPOPROTEIN"/>
    <property type="match status" value="1"/>
</dbReference>
<reference evidence="3" key="1">
    <citation type="submission" date="2018-11" db="EMBL/GenBank/DDBJ databases">
        <title>Proposal to divide the Flavobacteriaceae and reorganize its genera based on Amino Acid Identity values calculated from whole genome sequences.</title>
        <authorList>
            <person name="Nicholson A.C."/>
            <person name="Gulvik C.A."/>
            <person name="Whitney A.M."/>
            <person name="Humrighouse B.W."/>
            <person name="Bell M."/>
            <person name="Holmes B."/>
            <person name="Steigerwalt A.B."/>
            <person name="Villarma A."/>
            <person name="Sheth M."/>
            <person name="Batra D."/>
            <person name="Pryor J."/>
            <person name="Bernardet J.-F."/>
            <person name="Hugo C."/>
            <person name="Kampfer P."/>
            <person name="Newman J.D."/>
            <person name="McQuiston J.R."/>
        </authorList>
    </citation>
    <scope>NUCLEOTIDE SEQUENCE [LARGE SCALE GENOMIC DNA]</scope>
    <source>
        <strain evidence="3">H4753</strain>
    </source>
</reference>
<dbReference type="Proteomes" id="UP000282297">
    <property type="component" value="Chromosome"/>
</dbReference>
<feature type="transmembrane region" description="Helical" evidence="1">
    <location>
        <begin position="103"/>
        <end position="121"/>
    </location>
</feature>
<evidence type="ECO:0008006" key="4">
    <source>
        <dbReference type="Google" id="ProtNLM"/>
    </source>
</evidence>
<feature type="transmembrane region" description="Helical" evidence="1">
    <location>
        <begin position="133"/>
        <end position="153"/>
    </location>
</feature>
<dbReference type="EMBL" id="CP034171">
    <property type="protein sequence ID" value="AZI21201.1"/>
    <property type="molecule type" value="Genomic_DNA"/>
</dbReference>
<organism evidence="2 3">
    <name type="scientific">Chryseobacterium taklimakanense</name>
    <dbReference type="NCBI Taxonomy" id="536441"/>
    <lineage>
        <taxon>Bacteria</taxon>
        <taxon>Pseudomonadati</taxon>
        <taxon>Bacteroidota</taxon>
        <taxon>Flavobacteriia</taxon>
        <taxon>Flavobacteriales</taxon>
        <taxon>Weeksellaceae</taxon>
        <taxon>Chryseobacterium group</taxon>
        <taxon>Chryseobacterium</taxon>
    </lineage>
</organism>
<feature type="transmembrane region" description="Helical" evidence="1">
    <location>
        <begin position="7"/>
        <end position="26"/>
    </location>
</feature>
<protein>
    <recommendedName>
        <fullName evidence="4">Glycosyltransferase RgtA/B/C/D-like domain-containing protein</fullName>
    </recommendedName>
</protein>
<feature type="transmembrane region" description="Helical" evidence="1">
    <location>
        <begin position="258"/>
        <end position="277"/>
    </location>
</feature>
<keyword evidence="1" id="KW-1133">Transmembrane helix</keyword>
<sequence>MKTGKLAFFIFFIVNLAVALSCYFYPVTRDEFYYLDGYFNPFIEYYNSYFHINPRLGQFFTNVVSRVPVLEVMFGLLVFNGFFAAIYLNLFQRFPNFRSSSDVCRYLISAAFFIFLINYFGEMFFYTPFSGNYTFTHIFYLFFVFLYTEYYVFKQDDFLKRIPPVLLVLFGIMTGMFNEHVPPVLLLMSFLAAGYYTFSNRKLPHTKLIVFPVSIFIGYLILFFAPANRIKEKSVGRFTFDIVFQDYLLNFSKILKHYFYYNQELMITVVLSAVLFIILRKKMHLDKRFFLSIAIYFSFASITLFIVAISPLLGTRLLFFSTSLIILSLLMFFKELQIPVRWQKLFFGGSFVFLLVYFCISVFATFNARENYENVTSEILEKKRTGDDVKLKNSFNYFTPFLGNQNRRFFLENGMEYIDRDPSTDTSVELKVKHHYQLKSLMTE</sequence>
<evidence type="ECO:0000256" key="1">
    <source>
        <dbReference type="SAM" id="Phobius"/>
    </source>
</evidence>
<feature type="transmembrane region" description="Helical" evidence="1">
    <location>
        <begin position="208"/>
        <end position="227"/>
    </location>
</feature>
<feature type="transmembrane region" description="Helical" evidence="1">
    <location>
        <begin position="289"/>
        <end position="309"/>
    </location>
</feature>
<dbReference type="InterPro" id="IPR045691">
    <property type="entry name" value="DUF6056"/>
</dbReference>
<feature type="transmembrane region" description="Helical" evidence="1">
    <location>
        <begin position="158"/>
        <end position="177"/>
    </location>
</feature>
<feature type="transmembrane region" description="Helical" evidence="1">
    <location>
        <begin position="72"/>
        <end position="91"/>
    </location>
</feature>
<name>A0A3G8WXZ2_9FLAO</name>
<dbReference type="RefSeq" id="WP_124785331.1">
    <property type="nucleotide sequence ID" value="NZ_CP034171.1"/>
</dbReference>
<keyword evidence="1" id="KW-0472">Membrane</keyword>
<evidence type="ECO:0000313" key="2">
    <source>
        <dbReference type="EMBL" id="AZI21201.1"/>
    </source>
</evidence>
<feature type="transmembrane region" description="Helical" evidence="1">
    <location>
        <begin position="345"/>
        <end position="366"/>
    </location>
</feature>
<dbReference type="AlphaFoldDB" id="A0A3G8WXZ2"/>
<evidence type="ECO:0000313" key="3">
    <source>
        <dbReference type="Proteomes" id="UP000282297"/>
    </source>
</evidence>
<feature type="transmembrane region" description="Helical" evidence="1">
    <location>
        <begin position="315"/>
        <end position="333"/>
    </location>
</feature>
<accession>A0A3G8WXZ2</accession>
<proteinExistence type="predicted"/>
<gene>
    <name evidence="2" type="ORF">EIH08_11300</name>
</gene>
<keyword evidence="1" id="KW-0812">Transmembrane</keyword>